<dbReference type="STRING" id="40296.A0A0A2LAN2"/>
<dbReference type="GO" id="GO:0005634">
    <property type="term" value="C:nucleus"/>
    <property type="evidence" value="ECO:0007669"/>
    <property type="project" value="TreeGrafter"/>
</dbReference>
<dbReference type="OrthoDB" id="1049195at2759"/>
<dbReference type="Proteomes" id="UP000030104">
    <property type="component" value="Unassembled WGS sequence"/>
</dbReference>
<keyword evidence="1 2" id="KW-0694">RNA-binding</keyword>
<accession>A0A0A2LAN2</accession>
<evidence type="ECO:0000313" key="5">
    <source>
        <dbReference type="Proteomes" id="UP000030104"/>
    </source>
</evidence>
<dbReference type="PANTHER" id="PTHR23003">
    <property type="entry name" value="RNA RECOGNITION MOTIF RRM DOMAIN CONTAINING PROTEIN"/>
    <property type="match status" value="1"/>
</dbReference>
<reference evidence="4 5" key="1">
    <citation type="journal article" date="2015" name="Mol. Plant Microbe Interact.">
        <title>Genome, transcriptome, and functional analyses of Penicillium expansum provide new insights into secondary metabolism and pathogenicity.</title>
        <authorList>
            <person name="Ballester A.R."/>
            <person name="Marcet-Houben M."/>
            <person name="Levin E."/>
            <person name="Sela N."/>
            <person name="Selma-Lazaro C."/>
            <person name="Carmona L."/>
            <person name="Wisniewski M."/>
            <person name="Droby S."/>
            <person name="Gonzalez-Candelas L."/>
            <person name="Gabaldon T."/>
        </authorList>
    </citation>
    <scope>NUCLEOTIDE SEQUENCE [LARGE SCALE GENOMIC DNA]</scope>
    <source>
        <strain evidence="4 5">PHI-1</strain>
    </source>
</reference>
<keyword evidence="5" id="KW-1185">Reference proteome</keyword>
<dbReference type="InterPro" id="IPR012677">
    <property type="entry name" value="Nucleotide-bd_a/b_plait_sf"/>
</dbReference>
<dbReference type="PhylomeDB" id="A0A0A2LAN2"/>
<dbReference type="PANTHER" id="PTHR23003:SF60">
    <property type="entry name" value="RNA BINDING PROTEIN (AFU_ORTHOLOGUE AFUA_1G02950)"/>
    <property type="match status" value="1"/>
</dbReference>
<dbReference type="InterPro" id="IPR050374">
    <property type="entry name" value="RRT5_SRSF_SR"/>
</dbReference>
<dbReference type="PROSITE" id="PS50102">
    <property type="entry name" value="RRM"/>
    <property type="match status" value="1"/>
</dbReference>
<evidence type="ECO:0000259" key="3">
    <source>
        <dbReference type="PROSITE" id="PS50102"/>
    </source>
</evidence>
<dbReference type="Gene3D" id="3.30.70.330">
    <property type="match status" value="2"/>
</dbReference>
<evidence type="ECO:0000313" key="4">
    <source>
        <dbReference type="EMBL" id="KGO76253.1"/>
    </source>
</evidence>
<dbReference type="InterPro" id="IPR000504">
    <property type="entry name" value="RRM_dom"/>
</dbReference>
<dbReference type="EMBL" id="JQGA01000294">
    <property type="protein sequence ID" value="KGO76253.1"/>
    <property type="molecule type" value="Genomic_DNA"/>
</dbReference>
<organism evidence="4 5">
    <name type="scientific">Penicillium italicum</name>
    <name type="common">Blue mold</name>
    <dbReference type="NCBI Taxonomy" id="40296"/>
    <lineage>
        <taxon>Eukaryota</taxon>
        <taxon>Fungi</taxon>
        <taxon>Dikarya</taxon>
        <taxon>Ascomycota</taxon>
        <taxon>Pezizomycotina</taxon>
        <taxon>Eurotiomycetes</taxon>
        <taxon>Eurotiomycetidae</taxon>
        <taxon>Eurotiales</taxon>
        <taxon>Aspergillaceae</taxon>
        <taxon>Penicillium</taxon>
    </lineage>
</organism>
<protein>
    <submittedName>
        <fullName evidence="4">Nucleotide-binding, alpha-beta plait</fullName>
    </submittedName>
</protein>
<dbReference type="SUPFAM" id="SSF54928">
    <property type="entry name" value="RNA-binding domain, RBD"/>
    <property type="match status" value="2"/>
</dbReference>
<dbReference type="GO" id="GO:1990904">
    <property type="term" value="C:ribonucleoprotein complex"/>
    <property type="evidence" value="ECO:0007669"/>
    <property type="project" value="TreeGrafter"/>
</dbReference>
<dbReference type="GO" id="GO:0003729">
    <property type="term" value="F:mRNA binding"/>
    <property type="evidence" value="ECO:0007669"/>
    <property type="project" value="TreeGrafter"/>
</dbReference>
<comment type="caution">
    <text evidence="4">The sequence shown here is derived from an EMBL/GenBank/DDBJ whole genome shotgun (WGS) entry which is preliminary data.</text>
</comment>
<dbReference type="HOGENOM" id="CLU_047018_0_0_1"/>
<dbReference type="InterPro" id="IPR035979">
    <property type="entry name" value="RBD_domain_sf"/>
</dbReference>
<sequence>MPSLGRDKGRPRSRRSDDEFVIFLQGIPPHCRWQELKDLVRQTAMHIRQAVVYDDSHGFPTGLGQIIVKNEEEAWRTYHRLSTSGWDGQSLVVTLSRTSTPTKPIAGPTRSPSMMPTGYISGHSTPPLVHGNMAMPPSPVSPESSHPATPPYPSYPEYGVMMVPIQIPQGYMPMMPDPHAQPMQCYPPSPVMNGTMYEPHWNMMPAYPMSPPHHLHHASGENPLHNYHHYYPSTPSYPDRRAITVENLNSTTTCADLKALLQKAGTVQKCSIVAVDSVDEIGQLRGLITMQTAEEAQGAVTMFNNLSFLGSRIRVKVDRGSQLARAVSFEGGCAGSDTAGSVPGSEDVYQPWADEMTAEAIAVHTCKPLVIDGSGLNRSGDRLSTSAPT</sequence>
<dbReference type="CDD" id="cd00590">
    <property type="entry name" value="RRM_SF"/>
    <property type="match status" value="1"/>
</dbReference>
<proteinExistence type="predicted"/>
<dbReference type="GO" id="GO:0005737">
    <property type="term" value="C:cytoplasm"/>
    <property type="evidence" value="ECO:0007669"/>
    <property type="project" value="TreeGrafter"/>
</dbReference>
<dbReference type="OMA" id="ASGMNHE"/>
<dbReference type="Pfam" id="PF00076">
    <property type="entry name" value="RRM_1"/>
    <property type="match status" value="1"/>
</dbReference>
<name>A0A0A2LAN2_PENIT</name>
<dbReference type="SMART" id="SM00360">
    <property type="entry name" value="RRM"/>
    <property type="match status" value="2"/>
</dbReference>
<evidence type="ECO:0000256" key="2">
    <source>
        <dbReference type="PROSITE-ProRule" id="PRU00176"/>
    </source>
</evidence>
<gene>
    <name evidence="4" type="ORF">PITC_036790</name>
</gene>
<dbReference type="AlphaFoldDB" id="A0A0A2LAN2"/>
<feature type="domain" description="RRM" evidence="3">
    <location>
        <begin position="241"/>
        <end position="320"/>
    </location>
</feature>
<evidence type="ECO:0000256" key="1">
    <source>
        <dbReference type="ARBA" id="ARBA00022884"/>
    </source>
</evidence>